<feature type="compositionally biased region" description="Basic and acidic residues" evidence="1">
    <location>
        <begin position="27"/>
        <end position="36"/>
    </location>
</feature>
<accession>A0A1Y2DMK7</accession>
<evidence type="ECO:0000313" key="3">
    <source>
        <dbReference type="Proteomes" id="UP000193467"/>
    </source>
</evidence>
<keyword evidence="3" id="KW-1185">Reference proteome</keyword>
<sequence length="162" mass="18893">MERSELERLLRENVDWKDLDRQLKEINDRAEARRAAEPPAEDPPSPPPLSLSRSTPLKPFDKLPDELLDHIAFFANQSDLQSLALVEQRWYDPARCQTEWFAYGFDRLMEFAELLLQRPRLAPLIRRATLHGGAKSGRFQYPGSTRRRKLRSLPSSRREQSP</sequence>
<dbReference type="InterPro" id="IPR036047">
    <property type="entry name" value="F-box-like_dom_sf"/>
</dbReference>
<dbReference type="EMBL" id="MCGR01000074">
    <property type="protein sequence ID" value="ORY60379.1"/>
    <property type="molecule type" value="Genomic_DNA"/>
</dbReference>
<evidence type="ECO:0000313" key="2">
    <source>
        <dbReference type="EMBL" id="ORY60379.1"/>
    </source>
</evidence>
<name>A0A1Y2DMK7_9BASI</name>
<dbReference type="CDD" id="cd09917">
    <property type="entry name" value="F-box_SF"/>
    <property type="match status" value="1"/>
</dbReference>
<dbReference type="InParanoid" id="A0A1Y2DMK7"/>
<protein>
    <recommendedName>
        <fullName evidence="4">F-box domain-containing protein</fullName>
    </recommendedName>
</protein>
<reference evidence="2 3" key="1">
    <citation type="submission" date="2016-07" db="EMBL/GenBank/DDBJ databases">
        <title>Pervasive Adenine N6-methylation of Active Genes in Fungi.</title>
        <authorList>
            <consortium name="DOE Joint Genome Institute"/>
            <person name="Mondo S.J."/>
            <person name="Dannebaum R.O."/>
            <person name="Kuo R.C."/>
            <person name="Labutti K."/>
            <person name="Haridas S."/>
            <person name="Kuo A."/>
            <person name="Salamov A."/>
            <person name="Ahrendt S.R."/>
            <person name="Lipzen A."/>
            <person name="Sullivan W."/>
            <person name="Andreopoulos W.B."/>
            <person name="Clum A."/>
            <person name="Lindquist E."/>
            <person name="Daum C."/>
            <person name="Ramamoorthy G.K."/>
            <person name="Gryganskyi A."/>
            <person name="Culley D."/>
            <person name="Magnuson J.K."/>
            <person name="James T.Y."/>
            <person name="O'Malley M.A."/>
            <person name="Stajich J.E."/>
            <person name="Spatafora J.W."/>
            <person name="Visel A."/>
            <person name="Grigoriev I.V."/>
        </authorList>
    </citation>
    <scope>NUCLEOTIDE SEQUENCE [LARGE SCALE GENOMIC DNA]</scope>
    <source>
        <strain evidence="2 3">62-1032</strain>
    </source>
</reference>
<organism evidence="2 3">
    <name type="scientific">Leucosporidium creatinivorum</name>
    <dbReference type="NCBI Taxonomy" id="106004"/>
    <lineage>
        <taxon>Eukaryota</taxon>
        <taxon>Fungi</taxon>
        <taxon>Dikarya</taxon>
        <taxon>Basidiomycota</taxon>
        <taxon>Pucciniomycotina</taxon>
        <taxon>Microbotryomycetes</taxon>
        <taxon>Leucosporidiales</taxon>
        <taxon>Leucosporidium</taxon>
    </lineage>
</organism>
<dbReference type="OrthoDB" id="512036at2759"/>
<feature type="region of interest" description="Disordered" evidence="1">
    <location>
        <begin position="27"/>
        <end position="58"/>
    </location>
</feature>
<proteinExistence type="predicted"/>
<evidence type="ECO:0008006" key="4">
    <source>
        <dbReference type="Google" id="ProtNLM"/>
    </source>
</evidence>
<evidence type="ECO:0000256" key="1">
    <source>
        <dbReference type="SAM" id="MobiDB-lite"/>
    </source>
</evidence>
<comment type="caution">
    <text evidence="2">The sequence shown here is derived from an EMBL/GenBank/DDBJ whole genome shotgun (WGS) entry which is preliminary data.</text>
</comment>
<gene>
    <name evidence="2" type="ORF">BCR35DRAFT_198051</name>
</gene>
<dbReference type="Gene3D" id="1.20.1280.50">
    <property type="match status" value="1"/>
</dbReference>
<dbReference type="AlphaFoldDB" id="A0A1Y2DMK7"/>
<feature type="region of interest" description="Disordered" evidence="1">
    <location>
        <begin position="135"/>
        <end position="162"/>
    </location>
</feature>
<dbReference type="Proteomes" id="UP000193467">
    <property type="component" value="Unassembled WGS sequence"/>
</dbReference>
<dbReference type="SUPFAM" id="SSF81383">
    <property type="entry name" value="F-box domain"/>
    <property type="match status" value="1"/>
</dbReference>